<name>A0A0F9JF50_9ZZZZ</name>
<protein>
    <recommendedName>
        <fullName evidence="2">Rho termination factor N-terminal domain-containing protein</fullName>
    </recommendedName>
</protein>
<sequence length="43" mass="4936">MPLKLGNLDIRELQDLCRDKGIPYKDASSAEELRKRLAPKKPK</sequence>
<dbReference type="AlphaFoldDB" id="A0A0F9JF50"/>
<organism evidence="1">
    <name type="scientific">marine sediment metagenome</name>
    <dbReference type="NCBI Taxonomy" id="412755"/>
    <lineage>
        <taxon>unclassified sequences</taxon>
        <taxon>metagenomes</taxon>
        <taxon>ecological metagenomes</taxon>
    </lineage>
</organism>
<dbReference type="EMBL" id="LAZR01011587">
    <property type="protein sequence ID" value="KKM60906.1"/>
    <property type="molecule type" value="Genomic_DNA"/>
</dbReference>
<evidence type="ECO:0000313" key="1">
    <source>
        <dbReference type="EMBL" id="KKM60906.1"/>
    </source>
</evidence>
<gene>
    <name evidence="1" type="ORF">LCGC14_1537120</name>
</gene>
<proteinExistence type="predicted"/>
<comment type="caution">
    <text evidence="1">The sequence shown here is derived from an EMBL/GenBank/DDBJ whole genome shotgun (WGS) entry which is preliminary data.</text>
</comment>
<accession>A0A0F9JF50</accession>
<evidence type="ECO:0008006" key="2">
    <source>
        <dbReference type="Google" id="ProtNLM"/>
    </source>
</evidence>
<reference evidence="1" key="1">
    <citation type="journal article" date="2015" name="Nature">
        <title>Complex archaea that bridge the gap between prokaryotes and eukaryotes.</title>
        <authorList>
            <person name="Spang A."/>
            <person name="Saw J.H."/>
            <person name="Jorgensen S.L."/>
            <person name="Zaremba-Niedzwiedzka K."/>
            <person name="Martijn J."/>
            <person name="Lind A.E."/>
            <person name="van Eijk R."/>
            <person name="Schleper C."/>
            <person name="Guy L."/>
            <person name="Ettema T.J."/>
        </authorList>
    </citation>
    <scope>NUCLEOTIDE SEQUENCE</scope>
</reference>